<dbReference type="Proteomes" id="UP000263957">
    <property type="component" value="Unassembled WGS sequence"/>
</dbReference>
<evidence type="ECO:0000313" key="3">
    <source>
        <dbReference type="Proteomes" id="UP000263957"/>
    </source>
</evidence>
<proteinExistence type="predicted"/>
<dbReference type="AlphaFoldDB" id="A0A356W9E7"/>
<accession>A0A356W9E7</accession>
<feature type="signal peptide" evidence="1">
    <location>
        <begin position="1"/>
        <end position="18"/>
    </location>
</feature>
<reference evidence="2 3" key="1">
    <citation type="journal article" date="2018" name="Nat. Biotechnol.">
        <title>A standardized bacterial taxonomy based on genome phylogeny substantially revises the tree of life.</title>
        <authorList>
            <person name="Parks D.H."/>
            <person name="Chuvochina M."/>
            <person name="Waite D.W."/>
            <person name="Rinke C."/>
            <person name="Skarshewski A."/>
            <person name="Chaumeil P.A."/>
            <person name="Hugenholtz P."/>
        </authorList>
    </citation>
    <scope>NUCLEOTIDE SEQUENCE [LARGE SCALE GENOMIC DNA]</scope>
    <source>
        <strain evidence="2">UBA10378</strain>
    </source>
</reference>
<evidence type="ECO:0000313" key="2">
    <source>
        <dbReference type="EMBL" id="HBQ50309.1"/>
    </source>
</evidence>
<organism evidence="2 3">
    <name type="scientific">Hyphomonas atlantica</name>
    <dbReference type="NCBI Taxonomy" id="1280948"/>
    <lineage>
        <taxon>Bacteria</taxon>
        <taxon>Pseudomonadati</taxon>
        <taxon>Pseudomonadota</taxon>
        <taxon>Alphaproteobacteria</taxon>
        <taxon>Hyphomonadales</taxon>
        <taxon>Hyphomonadaceae</taxon>
        <taxon>Hyphomonas</taxon>
    </lineage>
</organism>
<name>A0A356W9E7_9PROT</name>
<keyword evidence="1" id="KW-0732">Signal</keyword>
<gene>
    <name evidence="2" type="ORF">DD728_15775</name>
</gene>
<sequence>MRKLFPVTAALFGAILLAGCASNSQEITKMGGLSIKVENTAKTEIDMVKIWKREDGELILTGRIMQRGYGSLIRGHVDVEFVDNGTNAQRQYVGDIQRAIPITKHFKRANFDSNLGNLELAAGQLNLRYHEEAHQLEPMELKKNT</sequence>
<comment type="caution">
    <text evidence="2">The sequence shown here is derived from an EMBL/GenBank/DDBJ whole genome shotgun (WGS) entry which is preliminary data.</text>
</comment>
<protein>
    <recommendedName>
        <fullName evidence="4">DUF306 domain-containing protein</fullName>
    </recommendedName>
</protein>
<evidence type="ECO:0000256" key="1">
    <source>
        <dbReference type="SAM" id="SignalP"/>
    </source>
</evidence>
<dbReference type="PROSITE" id="PS51257">
    <property type="entry name" value="PROKAR_LIPOPROTEIN"/>
    <property type="match status" value="1"/>
</dbReference>
<evidence type="ECO:0008006" key="4">
    <source>
        <dbReference type="Google" id="ProtNLM"/>
    </source>
</evidence>
<dbReference type="EMBL" id="DOGS01000319">
    <property type="protein sequence ID" value="HBQ50309.1"/>
    <property type="molecule type" value="Genomic_DNA"/>
</dbReference>
<feature type="chain" id="PRO_5016874008" description="DUF306 domain-containing protein" evidence="1">
    <location>
        <begin position="19"/>
        <end position="145"/>
    </location>
</feature>